<reference evidence="3" key="2">
    <citation type="submission" date="2020-10" db="UniProtKB">
        <authorList>
            <consortium name="WormBaseParasite"/>
        </authorList>
    </citation>
    <scope>IDENTIFICATION</scope>
</reference>
<dbReference type="Pfam" id="PF10318">
    <property type="entry name" value="7TM_GPCR_Srh"/>
    <property type="match status" value="1"/>
</dbReference>
<dbReference type="InterPro" id="IPR019422">
    <property type="entry name" value="7TM_GPCR_serpentine_rcpt_Srh"/>
</dbReference>
<keyword evidence="1" id="KW-0472">Membrane</keyword>
<feature type="transmembrane region" description="Helical" evidence="1">
    <location>
        <begin position="88"/>
        <end position="108"/>
    </location>
</feature>
<keyword evidence="2" id="KW-1185">Reference proteome</keyword>
<dbReference type="WBParaSite" id="Pan_g4451.t1">
    <property type="protein sequence ID" value="Pan_g4451.t1"/>
    <property type="gene ID" value="Pan_g4451"/>
</dbReference>
<evidence type="ECO:0000313" key="2">
    <source>
        <dbReference type="Proteomes" id="UP000492821"/>
    </source>
</evidence>
<feature type="transmembrane region" description="Helical" evidence="1">
    <location>
        <begin position="198"/>
        <end position="221"/>
    </location>
</feature>
<keyword evidence="1" id="KW-0812">Transmembrane</keyword>
<evidence type="ECO:0000256" key="1">
    <source>
        <dbReference type="SAM" id="Phobius"/>
    </source>
</evidence>
<evidence type="ECO:0000313" key="3">
    <source>
        <dbReference type="WBParaSite" id="Pan_g4451.t1"/>
    </source>
</evidence>
<feature type="transmembrane region" description="Helical" evidence="1">
    <location>
        <begin position="41"/>
        <end position="67"/>
    </location>
</feature>
<feature type="transmembrane region" description="Helical" evidence="1">
    <location>
        <begin position="233"/>
        <end position="252"/>
    </location>
</feature>
<accession>A0A7E4VYM9</accession>
<sequence length="290" mass="32467">MPDQPPLQISGIFIENYSFFVISASSIIMSVGGILRNIMTYNGFLTSVCLGYCAAGTCIVSAALSVIHRFFFIFQPHNRKYFENKYSYAFIIKCHIIAYCVFAYFIVIDKPDESIIYSMARNASGNALTPYFTEPGFAVFRERDGNMRLIFRFIFYLIIFISFLFLGSIVFAIVQFFVSQRSKNTITKTTRSLLMTSLSQAALCVILLNGPTMFVIGAWGWNIPNSNTAANSAMLLLALHGTFDRISTLCFVSPYRKYIVSKFTGNCNSKIVITLSGQVSWTGGMAKVKP</sequence>
<reference evidence="2" key="1">
    <citation type="journal article" date="2013" name="Genetics">
        <title>The draft genome and transcriptome of Panagrellus redivivus are shaped by the harsh demands of a free-living lifestyle.</title>
        <authorList>
            <person name="Srinivasan J."/>
            <person name="Dillman A.R."/>
            <person name="Macchietto M.G."/>
            <person name="Heikkinen L."/>
            <person name="Lakso M."/>
            <person name="Fracchia K.M."/>
            <person name="Antoshechkin I."/>
            <person name="Mortazavi A."/>
            <person name="Wong G."/>
            <person name="Sternberg P.W."/>
        </authorList>
    </citation>
    <scope>NUCLEOTIDE SEQUENCE [LARGE SCALE GENOMIC DNA]</scope>
    <source>
        <strain evidence="2">MT8872</strain>
    </source>
</reference>
<name>A0A7E4VYM9_PANRE</name>
<keyword evidence="1" id="KW-1133">Transmembrane helix</keyword>
<organism evidence="2 3">
    <name type="scientific">Panagrellus redivivus</name>
    <name type="common">Microworm</name>
    <dbReference type="NCBI Taxonomy" id="6233"/>
    <lineage>
        <taxon>Eukaryota</taxon>
        <taxon>Metazoa</taxon>
        <taxon>Ecdysozoa</taxon>
        <taxon>Nematoda</taxon>
        <taxon>Chromadorea</taxon>
        <taxon>Rhabditida</taxon>
        <taxon>Tylenchina</taxon>
        <taxon>Panagrolaimomorpha</taxon>
        <taxon>Panagrolaimoidea</taxon>
        <taxon>Panagrolaimidae</taxon>
        <taxon>Panagrellus</taxon>
    </lineage>
</organism>
<dbReference type="AlphaFoldDB" id="A0A7E4VYM9"/>
<protein>
    <submittedName>
        <fullName evidence="3">7TM_GPCR_Srx domain-containing protein</fullName>
    </submittedName>
</protein>
<dbReference type="Proteomes" id="UP000492821">
    <property type="component" value="Unassembled WGS sequence"/>
</dbReference>
<feature type="transmembrane region" description="Helical" evidence="1">
    <location>
        <begin position="153"/>
        <end position="178"/>
    </location>
</feature>
<feature type="transmembrane region" description="Helical" evidence="1">
    <location>
        <begin position="12"/>
        <end position="35"/>
    </location>
</feature>
<proteinExistence type="predicted"/>